<feature type="signal peptide" evidence="2">
    <location>
        <begin position="1"/>
        <end position="49"/>
    </location>
</feature>
<reference evidence="4 5" key="1">
    <citation type="submission" date="2024-05" db="EMBL/GenBank/DDBJ databases">
        <title>Achromobacter denitrificans. BP1, complete genome.</title>
        <authorList>
            <person name="Zhang B."/>
        </authorList>
    </citation>
    <scope>NUCLEOTIDE SEQUENCE [LARGE SCALE GENOMIC DNA]</scope>
    <source>
        <strain evidence="4 5">BP1</strain>
    </source>
</reference>
<evidence type="ECO:0000259" key="3">
    <source>
        <dbReference type="PROSITE" id="PS51208"/>
    </source>
</evidence>
<protein>
    <submittedName>
        <fullName evidence="4">Autotransporter outer membrane beta-barrel domain-containing protein</fullName>
    </submittedName>
</protein>
<dbReference type="SUPFAM" id="SSF103515">
    <property type="entry name" value="Autotransporter"/>
    <property type="match status" value="1"/>
</dbReference>
<dbReference type="InterPro" id="IPR006315">
    <property type="entry name" value="OM_autotransptr_brl_dom"/>
</dbReference>
<dbReference type="EMBL" id="CP154792">
    <property type="protein sequence ID" value="XAN17303.1"/>
    <property type="molecule type" value="Genomic_DNA"/>
</dbReference>
<proteinExistence type="predicted"/>
<sequence>MARSTRNKARPHSPLAAAFRPLPRARSGAILASAVAAALHGLAAAPAAAASLCGDPNTTVSDTQNSQCDLSGNSTLTVTETGKIQPILGTTVVVWGPNAQIFNHGTLAPGSADTVDNFAIGTQLNNHGTIEGGAGGSAVHNRLGASMALLNNTSQITAQGVFAVVNEGEIIQLNNSGIIRTNSYPSYAIGNFGQIRNLENDGTISSWGGNALHNRIGAGIDTVTNRNVMDGRLGAILNEGLIGELVNDGTLKGNTGALTNSATGTIGEVINRGTIQAIPLLGFVAAPFPSTDAIVNEGAITRGIGNYGLIDGNVKLGSAQLRLEGNTSRVTGHVSGGAGSSVVVNGQFTAENSFAVDSFTVASGARLNSQYYLFESRARPFSNQGQVYVQPGAVTTVVGDYVQSRDASLAVGVSSVVGTPIYGRLSVLGRASFEQGTGLYVDVVRGDALANQKVLTSVISATTLEATNDTFVTKDNSELFNFKTVVNADGTVDLRAVLDEGNGPDVIVRPPVKPDTPSVETPPAPAPSRAVSNRVSVQGFGQGMGAARVLDGLLANTGNTGDMADVVGAFGRLANPQQVADAVAQTLPLMSASLNQVSVNGMQGVSRVIQARQNSLTGLSSGEEFLADKHLWFKPLASYADQDNRNGVAGYRADTYGFVLGADAKVGEASRLGMAFSYARSDVKGKSTADTNSADIDAYQLMAYGSHALSAWSNAWVSWQADVGLNGNNGRRSMRFGGIDRVAKSDFDSTTAHLGAAIGRGFQLSDATSFTPSLRADYFRIHSESYKESGAGALDLRVGSQTSEQLITMVEGQLQHRLTDRAALVASLGVGYDMLGEGNSIAASYVGGGAAFQTPGMEPGRWIGRVGLGVDFQAAENTQITARYDVEARSGLAAQTASINLRWAF</sequence>
<dbReference type="InterPro" id="IPR005546">
    <property type="entry name" value="Autotransporte_beta"/>
</dbReference>
<evidence type="ECO:0000256" key="1">
    <source>
        <dbReference type="SAM" id="MobiDB-lite"/>
    </source>
</evidence>
<keyword evidence="2" id="KW-0732">Signal</keyword>
<keyword evidence="5" id="KW-1185">Reference proteome</keyword>
<feature type="region of interest" description="Disordered" evidence="1">
    <location>
        <begin position="511"/>
        <end position="530"/>
    </location>
</feature>
<feature type="chain" id="PRO_5045231391" evidence="2">
    <location>
        <begin position="50"/>
        <end position="905"/>
    </location>
</feature>
<accession>A0ABZ3G9P8</accession>
<dbReference type="NCBIfam" id="TIGR01414">
    <property type="entry name" value="autotrans_barl"/>
    <property type="match status" value="1"/>
</dbReference>
<gene>
    <name evidence="4" type="ORF">AAIK43_04540</name>
</gene>
<dbReference type="Proteomes" id="UP001446337">
    <property type="component" value="Chromosome"/>
</dbReference>
<evidence type="ECO:0000313" key="5">
    <source>
        <dbReference type="Proteomes" id="UP001446337"/>
    </source>
</evidence>
<dbReference type="SMART" id="SM00869">
    <property type="entry name" value="Autotransporter"/>
    <property type="match status" value="1"/>
</dbReference>
<evidence type="ECO:0000313" key="4">
    <source>
        <dbReference type="EMBL" id="XAN17303.1"/>
    </source>
</evidence>
<evidence type="ECO:0000256" key="2">
    <source>
        <dbReference type="SAM" id="SignalP"/>
    </source>
</evidence>
<dbReference type="InterPro" id="IPR036709">
    <property type="entry name" value="Autotransporte_beta_dom_sf"/>
</dbReference>
<feature type="domain" description="Autotransporter" evidence="3">
    <location>
        <begin position="624"/>
        <end position="905"/>
    </location>
</feature>
<name>A0ABZ3G9P8_ACHDE</name>
<dbReference type="PROSITE" id="PS51208">
    <property type="entry name" value="AUTOTRANSPORTER"/>
    <property type="match status" value="1"/>
</dbReference>
<dbReference type="Pfam" id="PF03797">
    <property type="entry name" value="Autotransporter"/>
    <property type="match status" value="1"/>
</dbReference>
<dbReference type="Gene3D" id="2.40.128.130">
    <property type="entry name" value="Autotransporter beta-domain"/>
    <property type="match status" value="1"/>
</dbReference>
<organism evidence="4 5">
    <name type="scientific">Achromobacter denitrificans</name>
    <name type="common">Alcaligenes denitrificans</name>
    <dbReference type="NCBI Taxonomy" id="32002"/>
    <lineage>
        <taxon>Bacteria</taxon>
        <taxon>Pseudomonadati</taxon>
        <taxon>Pseudomonadota</taxon>
        <taxon>Betaproteobacteria</taxon>
        <taxon>Burkholderiales</taxon>
        <taxon>Alcaligenaceae</taxon>
        <taxon>Achromobacter</taxon>
    </lineage>
</organism>
<dbReference type="RefSeq" id="WP_343499101.1">
    <property type="nucleotide sequence ID" value="NZ_CP154792.1"/>
</dbReference>